<dbReference type="Pfam" id="PF07690">
    <property type="entry name" value="MFS_1"/>
    <property type="match status" value="1"/>
</dbReference>
<keyword evidence="1 4" id="KW-0812">Transmembrane</keyword>
<proteinExistence type="predicted"/>
<feature type="transmembrane region" description="Helical" evidence="4">
    <location>
        <begin position="87"/>
        <end position="105"/>
    </location>
</feature>
<dbReference type="PROSITE" id="PS50850">
    <property type="entry name" value="MFS"/>
    <property type="match status" value="1"/>
</dbReference>
<feature type="transmembrane region" description="Helical" evidence="4">
    <location>
        <begin position="146"/>
        <end position="170"/>
    </location>
</feature>
<keyword evidence="7" id="KW-1185">Reference proteome</keyword>
<evidence type="ECO:0000256" key="4">
    <source>
        <dbReference type="SAM" id="Phobius"/>
    </source>
</evidence>
<dbReference type="InterPro" id="IPR036259">
    <property type="entry name" value="MFS_trans_sf"/>
</dbReference>
<dbReference type="GO" id="GO:0005886">
    <property type="term" value="C:plasma membrane"/>
    <property type="evidence" value="ECO:0007669"/>
    <property type="project" value="TreeGrafter"/>
</dbReference>
<evidence type="ECO:0000313" key="7">
    <source>
        <dbReference type="Proteomes" id="UP000214603"/>
    </source>
</evidence>
<dbReference type="Proteomes" id="UP000214603">
    <property type="component" value="Unassembled WGS sequence"/>
</dbReference>
<accession>A0A225MWJ1</accession>
<feature type="domain" description="Major facilitator superfamily (MFS) profile" evidence="5">
    <location>
        <begin position="1"/>
        <end position="439"/>
    </location>
</feature>
<sequence>MNAPALDVPLDSADLRRRDWRTIGLIGAAHACSHFFQLVLPTLYLSLAAQYGYDFVKLGLLASAFFLVSCLGQASSGFVVDRIGPAPVLRFGLACFVLSGVLIGASAGYPMLMLAALVGGAGNSVFHPVDYSIINHRVSMRRLGHAFSAHGLTGNLGWALTPVFMAGIIHVANWRVAAFAAAALVACVLLLTWLGRGLLEGGDDSHAAAAARGVAGDAAEGAANGNGAGAAQARPAPAREPALRTLATLASRPALWGAFLFFACTAMALSAVQNYTIPMLGQVYGLDKVLAGSALSAYMLAAALGMLAGGFLVAATPNTERTIAVSLVLAGLLLVWLASGTVASSWAVAVVALAGFCSGVSSPSRDMLIRRVTPKGAVGTVYGLVYSGMDVGSSLGPVGFGVLLDAGYTQGPWLGAAMGFVAAALLALWVARFAARPVPAPAAA</sequence>
<evidence type="ECO:0000256" key="3">
    <source>
        <dbReference type="ARBA" id="ARBA00023136"/>
    </source>
</evidence>
<dbReference type="PANTHER" id="PTHR43129:SF1">
    <property type="entry name" value="FOSMIDOMYCIN RESISTANCE PROTEIN"/>
    <property type="match status" value="1"/>
</dbReference>
<keyword evidence="2 4" id="KW-1133">Transmembrane helix</keyword>
<gene>
    <name evidence="6" type="ORF">CEY11_03235</name>
</gene>
<comment type="caution">
    <text evidence="6">The sequence shown here is derived from an EMBL/GenBank/DDBJ whole genome shotgun (WGS) entry which is preliminary data.</text>
</comment>
<dbReference type="GO" id="GO:0022857">
    <property type="term" value="F:transmembrane transporter activity"/>
    <property type="evidence" value="ECO:0007669"/>
    <property type="project" value="InterPro"/>
</dbReference>
<feature type="transmembrane region" description="Helical" evidence="4">
    <location>
        <begin position="254"/>
        <end position="275"/>
    </location>
</feature>
<dbReference type="AlphaFoldDB" id="A0A225MWJ1"/>
<feature type="transmembrane region" description="Helical" evidence="4">
    <location>
        <begin position="295"/>
        <end position="315"/>
    </location>
</feature>
<dbReference type="RefSeq" id="WP_088601907.1">
    <property type="nucleotide sequence ID" value="NZ_NJIH01000002.1"/>
</dbReference>
<dbReference type="InterPro" id="IPR011701">
    <property type="entry name" value="MFS"/>
</dbReference>
<feature type="transmembrane region" description="Helical" evidence="4">
    <location>
        <begin position="376"/>
        <end position="400"/>
    </location>
</feature>
<keyword evidence="3 4" id="KW-0472">Membrane</keyword>
<reference evidence="7" key="1">
    <citation type="submission" date="2017-06" db="EMBL/GenBank/DDBJ databases">
        <title>Herbaspirillum phytohormonus sp. nov., isolated from the root nodule of Robinia pseudoacacia in lead-zinc mine.</title>
        <authorList>
            <person name="Fan M."/>
            <person name="Lin Y."/>
        </authorList>
    </citation>
    <scope>NUCLEOTIDE SEQUENCE [LARGE SCALE GENOMIC DNA]</scope>
    <source>
        <strain evidence="7">SC-089</strain>
    </source>
</reference>
<dbReference type="InterPro" id="IPR020846">
    <property type="entry name" value="MFS_dom"/>
</dbReference>
<evidence type="ECO:0000256" key="2">
    <source>
        <dbReference type="ARBA" id="ARBA00022989"/>
    </source>
</evidence>
<feature type="transmembrane region" description="Helical" evidence="4">
    <location>
        <begin position="412"/>
        <end position="431"/>
    </location>
</feature>
<organism evidence="6 7">
    <name type="scientific">Candidimonas nitroreducens</name>
    <dbReference type="NCBI Taxonomy" id="683354"/>
    <lineage>
        <taxon>Bacteria</taxon>
        <taxon>Pseudomonadati</taxon>
        <taxon>Pseudomonadota</taxon>
        <taxon>Betaproteobacteria</taxon>
        <taxon>Burkholderiales</taxon>
        <taxon>Alcaligenaceae</taxon>
        <taxon>Candidimonas</taxon>
    </lineage>
</organism>
<feature type="transmembrane region" description="Helical" evidence="4">
    <location>
        <begin position="322"/>
        <end position="339"/>
    </location>
</feature>
<evidence type="ECO:0000313" key="6">
    <source>
        <dbReference type="EMBL" id="OWT65757.1"/>
    </source>
</evidence>
<feature type="transmembrane region" description="Helical" evidence="4">
    <location>
        <begin position="345"/>
        <end position="364"/>
    </location>
</feature>
<name>A0A225MWJ1_9BURK</name>
<protein>
    <submittedName>
        <fullName evidence="6">MFS transporter</fullName>
    </submittedName>
</protein>
<dbReference type="Gene3D" id="1.20.1250.20">
    <property type="entry name" value="MFS general substrate transporter like domains"/>
    <property type="match status" value="2"/>
</dbReference>
<feature type="transmembrane region" description="Helical" evidence="4">
    <location>
        <begin position="60"/>
        <end position="80"/>
    </location>
</feature>
<feature type="transmembrane region" description="Helical" evidence="4">
    <location>
        <begin position="176"/>
        <end position="195"/>
    </location>
</feature>
<dbReference type="OrthoDB" id="8520784at2"/>
<dbReference type="EMBL" id="NJIH01000002">
    <property type="protein sequence ID" value="OWT65757.1"/>
    <property type="molecule type" value="Genomic_DNA"/>
</dbReference>
<feature type="transmembrane region" description="Helical" evidence="4">
    <location>
        <begin position="20"/>
        <end position="40"/>
    </location>
</feature>
<evidence type="ECO:0000259" key="5">
    <source>
        <dbReference type="PROSITE" id="PS50850"/>
    </source>
</evidence>
<dbReference type="SUPFAM" id="SSF103473">
    <property type="entry name" value="MFS general substrate transporter"/>
    <property type="match status" value="1"/>
</dbReference>
<dbReference type="PANTHER" id="PTHR43129">
    <property type="entry name" value="FOSMIDOMYCIN RESISTANCE PROTEIN"/>
    <property type="match status" value="1"/>
</dbReference>
<evidence type="ECO:0000256" key="1">
    <source>
        <dbReference type="ARBA" id="ARBA00022692"/>
    </source>
</evidence>
<feature type="transmembrane region" description="Helical" evidence="4">
    <location>
        <begin position="111"/>
        <end position="134"/>
    </location>
</feature>